<feature type="chain" id="PRO_5037425084" evidence="1">
    <location>
        <begin position="24"/>
        <end position="110"/>
    </location>
</feature>
<feature type="signal peptide" evidence="1">
    <location>
        <begin position="1"/>
        <end position="23"/>
    </location>
</feature>
<reference evidence="2" key="1">
    <citation type="journal article" date="2014" name="Int. J. Syst. Evol. Microbiol.">
        <title>Complete genome sequence of Corynebacterium casei LMG S-19264T (=DSM 44701T), isolated from a smear-ripened cheese.</title>
        <authorList>
            <consortium name="US DOE Joint Genome Institute (JGI-PGF)"/>
            <person name="Walter F."/>
            <person name="Albersmeier A."/>
            <person name="Kalinowski J."/>
            <person name="Ruckert C."/>
        </authorList>
    </citation>
    <scope>NUCLEOTIDE SEQUENCE</scope>
    <source>
        <strain evidence="2">CGMCC 1.12919</strain>
    </source>
</reference>
<accession>A0A916UG22</accession>
<reference evidence="2" key="2">
    <citation type="submission" date="2020-09" db="EMBL/GenBank/DDBJ databases">
        <authorList>
            <person name="Sun Q."/>
            <person name="Zhou Y."/>
        </authorList>
    </citation>
    <scope>NUCLEOTIDE SEQUENCE</scope>
    <source>
        <strain evidence="2">CGMCC 1.12919</strain>
    </source>
</reference>
<comment type="caution">
    <text evidence="2">The sequence shown here is derived from an EMBL/GenBank/DDBJ whole genome shotgun (WGS) entry which is preliminary data.</text>
</comment>
<proteinExistence type="predicted"/>
<evidence type="ECO:0000256" key="1">
    <source>
        <dbReference type="SAM" id="SignalP"/>
    </source>
</evidence>
<evidence type="ECO:0000313" key="3">
    <source>
        <dbReference type="Proteomes" id="UP000637002"/>
    </source>
</evidence>
<organism evidence="2 3">
    <name type="scientific">Chelatococcus reniformis</name>
    <dbReference type="NCBI Taxonomy" id="1494448"/>
    <lineage>
        <taxon>Bacteria</taxon>
        <taxon>Pseudomonadati</taxon>
        <taxon>Pseudomonadota</taxon>
        <taxon>Alphaproteobacteria</taxon>
        <taxon>Hyphomicrobiales</taxon>
        <taxon>Chelatococcaceae</taxon>
        <taxon>Chelatococcus</taxon>
    </lineage>
</organism>
<keyword evidence="1" id="KW-0732">Signal</keyword>
<dbReference type="Proteomes" id="UP000637002">
    <property type="component" value="Unassembled WGS sequence"/>
</dbReference>
<evidence type="ECO:0000313" key="2">
    <source>
        <dbReference type="EMBL" id="GGC71132.1"/>
    </source>
</evidence>
<keyword evidence="3" id="KW-1185">Reference proteome</keyword>
<dbReference type="AlphaFoldDB" id="A0A916UG22"/>
<dbReference type="EMBL" id="BMGG01000005">
    <property type="protein sequence ID" value="GGC71132.1"/>
    <property type="molecule type" value="Genomic_DNA"/>
</dbReference>
<sequence>MSWKLTLVSWAISVSLGSPHAMALDRCEVNVDGKTVKIASETNTDQNYTCRIICSFTVIADEAPVVEAEAGCLLDDLTQGARAVSCSRIMEEAKSIVIKGFARQCTKRDT</sequence>
<gene>
    <name evidence="2" type="ORF">GCM10010994_32050</name>
</gene>
<name>A0A916UG22_9HYPH</name>
<dbReference type="RefSeq" id="WP_188610170.1">
    <property type="nucleotide sequence ID" value="NZ_BMGG01000005.1"/>
</dbReference>
<protein>
    <submittedName>
        <fullName evidence="2">Uncharacterized protein</fullName>
    </submittedName>
</protein>